<organism evidence="1 2">
    <name type="scientific">Thiosulfativibrio zosterae</name>
    <dbReference type="NCBI Taxonomy" id="2675053"/>
    <lineage>
        <taxon>Bacteria</taxon>
        <taxon>Pseudomonadati</taxon>
        <taxon>Pseudomonadota</taxon>
        <taxon>Gammaproteobacteria</taxon>
        <taxon>Thiotrichales</taxon>
        <taxon>Piscirickettsiaceae</taxon>
        <taxon>Thiosulfativibrio</taxon>
    </lineage>
</organism>
<evidence type="ECO:0000313" key="2">
    <source>
        <dbReference type="Proteomes" id="UP000501466"/>
    </source>
</evidence>
<dbReference type="InterPro" id="IPR029069">
    <property type="entry name" value="HotDog_dom_sf"/>
</dbReference>
<reference evidence="2" key="1">
    <citation type="submission" date="2019-11" db="EMBL/GenBank/DDBJ databases">
        <title>Isolation and characterization of two novel species in the genus Thiomicrorhabdus.</title>
        <authorList>
            <person name="Mochizuki J."/>
            <person name="Kojima H."/>
            <person name="Fukui M."/>
        </authorList>
    </citation>
    <scope>NUCLEOTIDE SEQUENCE [LARGE SCALE GENOMIC DNA]</scope>
    <source>
        <strain evidence="2">AkT22</strain>
    </source>
</reference>
<accession>A0A6F8PPZ1</accession>
<keyword evidence="2" id="KW-1185">Reference proteome</keyword>
<dbReference type="AlphaFoldDB" id="A0A6F8PPZ1"/>
<proteinExistence type="predicted"/>
<dbReference type="CDD" id="cd00586">
    <property type="entry name" value="4HBT"/>
    <property type="match status" value="1"/>
</dbReference>
<dbReference type="SUPFAM" id="SSF54637">
    <property type="entry name" value="Thioesterase/thiol ester dehydrase-isomerase"/>
    <property type="match status" value="1"/>
</dbReference>
<dbReference type="KEGG" id="tzo:THMIRHAT_18500"/>
<dbReference type="EMBL" id="AP021888">
    <property type="protein sequence ID" value="BBP44104.1"/>
    <property type="molecule type" value="Genomic_DNA"/>
</dbReference>
<evidence type="ECO:0008006" key="3">
    <source>
        <dbReference type="Google" id="ProtNLM"/>
    </source>
</evidence>
<dbReference type="Proteomes" id="UP000501466">
    <property type="component" value="Chromosome"/>
</dbReference>
<sequence length="148" mass="17507">MKFLFDASKPYELRASYQVQAQDIDLWQHVNNKVYLSWMEQLAWQHSLAVGIDIQVQQTLGKMMVVIQHELNYLAAAKQNELLELTTWLDPNEKRLGCCKRKRYYRILRAQDQHEIFNGHTLWACMDIKTQKACRLPQAFISAYFETP</sequence>
<dbReference type="Gene3D" id="3.10.129.10">
    <property type="entry name" value="Hotdog Thioesterase"/>
    <property type="match status" value="1"/>
</dbReference>
<gene>
    <name evidence="1" type="ORF">THMIRHAT_18500</name>
</gene>
<name>A0A6F8PPZ1_9GAMM</name>
<dbReference type="Pfam" id="PF13279">
    <property type="entry name" value="4HBT_2"/>
    <property type="match status" value="1"/>
</dbReference>
<protein>
    <recommendedName>
        <fullName evidence="3">Thioesterase</fullName>
    </recommendedName>
</protein>
<dbReference type="RefSeq" id="WP_243831430.1">
    <property type="nucleotide sequence ID" value="NZ_AP021888.1"/>
</dbReference>
<evidence type="ECO:0000313" key="1">
    <source>
        <dbReference type="EMBL" id="BBP44104.1"/>
    </source>
</evidence>